<dbReference type="RefSeq" id="WP_242982284.1">
    <property type="nucleotide sequence ID" value="NZ_JANJZD010000003.1"/>
</dbReference>
<proteinExistence type="predicted"/>
<keyword evidence="3" id="KW-0732">Signal</keyword>
<keyword evidence="4" id="KW-0574">Periplasm</keyword>
<feature type="transmembrane region" description="Helical" evidence="5">
    <location>
        <begin position="390"/>
        <end position="409"/>
    </location>
</feature>
<dbReference type="SUPFAM" id="SSF53850">
    <property type="entry name" value="Periplasmic binding protein-like II"/>
    <property type="match status" value="1"/>
</dbReference>
<keyword evidence="7" id="KW-1185">Reference proteome</keyword>
<evidence type="ECO:0000256" key="2">
    <source>
        <dbReference type="ARBA" id="ARBA00022448"/>
    </source>
</evidence>
<evidence type="ECO:0000256" key="1">
    <source>
        <dbReference type="ARBA" id="ARBA00004418"/>
    </source>
</evidence>
<dbReference type="EMBL" id="OFSM01000003">
    <property type="protein sequence ID" value="SOY27961.1"/>
    <property type="molecule type" value="Genomic_DNA"/>
</dbReference>
<sequence length="419" mass="47368">MKGRENFHGKVSIHGKRKFRGKRRRGRFGGIFSGLMLLLALMPVQRIQAQEAAAPDRGVTINVYNWGEYIANGTDDSLDVNAEFTRRTGIRVNYTTFDSNESLYSKLVGGGADYDVIIPSDYMVSKLIHENMLAELDFSNIPNYQYIDGSFRNPDYDPENRYSVPYTWGVVGLFYNTDYIEEEITSWSALWDDRYAGKILMFDNPRDSFAIAQILLGQSLNTTDENDWLEAVALLKQQKPLVQAYVMDRIFDKMESEEAWIAPYYSGDAAILVDNSENIRFVVPEEGTNYFVDAMCIPATSVHKAEAEAYINFLCDPEIAGENMNYVGYSTPETAAKAYMDQEMVASPVHYPDEEILARTQVFVNLPEDTGKLIDRLWAEAKMGGPGESAVLVAIILGFLAVYIAIIVGKRRRRKRELA</sequence>
<evidence type="ECO:0000313" key="7">
    <source>
        <dbReference type="Proteomes" id="UP000236311"/>
    </source>
</evidence>
<gene>
    <name evidence="6" type="primary">potD</name>
    <name evidence="6" type="ORF">AMURIS_00666</name>
</gene>
<dbReference type="PANTHER" id="PTHR30222:SF17">
    <property type="entry name" value="SPERMIDINE_PUTRESCINE-BINDING PERIPLASMIC PROTEIN"/>
    <property type="match status" value="1"/>
</dbReference>
<dbReference type="Proteomes" id="UP000236311">
    <property type="component" value="Unassembled WGS sequence"/>
</dbReference>
<name>A0A2K4ZBX1_9FIRM</name>
<evidence type="ECO:0000256" key="5">
    <source>
        <dbReference type="SAM" id="Phobius"/>
    </source>
</evidence>
<reference evidence="6 7" key="1">
    <citation type="submission" date="2018-01" db="EMBL/GenBank/DDBJ databases">
        <authorList>
            <person name="Gaut B.S."/>
            <person name="Morton B.R."/>
            <person name="Clegg M.T."/>
            <person name="Duvall M.R."/>
        </authorList>
    </citation>
    <scope>NUCLEOTIDE SEQUENCE [LARGE SCALE GENOMIC DNA]</scope>
    <source>
        <strain evidence="6">GP69</strain>
    </source>
</reference>
<dbReference type="Gene3D" id="3.40.190.10">
    <property type="entry name" value="Periplasmic binding protein-like II"/>
    <property type="match status" value="2"/>
</dbReference>
<dbReference type="Pfam" id="PF13343">
    <property type="entry name" value="SBP_bac_6"/>
    <property type="match status" value="1"/>
</dbReference>
<keyword evidence="5" id="KW-0472">Membrane</keyword>
<dbReference type="PANTHER" id="PTHR30222">
    <property type="entry name" value="SPERMIDINE/PUTRESCINE-BINDING PERIPLASMIC PROTEIN"/>
    <property type="match status" value="1"/>
</dbReference>
<keyword evidence="5" id="KW-1133">Transmembrane helix</keyword>
<dbReference type="GO" id="GO:0019808">
    <property type="term" value="F:polyamine binding"/>
    <property type="evidence" value="ECO:0007669"/>
    <property type="project" value="InterPro"/>
</dbReference>
<organism evidence="6 7">
    <name type="scientific">Acetatifactor muris</name>
    <dbReference type="NCBI Taxonomy" id="879566"/>
    <lineage>
        <taxon>Bacteria</taxon>
        <taxon>Bacillati</taxon>
        <taxon>Bacillota</taxon>
        <taxon>Clostridia</taxon>
        <taxon>Lachnospirales</taxon>
        <taxon>Lachnospiraceae</taxon>
        <taxon>Acetatifactor</taxon>
    </lineage>
</organism>
<dbReference type="GO" id="GO:0042597">
    <property type="term" value="C:periplasmic space"/>
    <property type="evidence" value="ECO:0007669"/>
    <property type="project" value="UniProtKB-SubCell"/>
</dbReference>
<evidence type="ECO:0000313" key="6">
    <source>
        <dbReference type="EMBL" id="SOY27961.1"/>
    </source>
</evidence>
<evidence type="ECO:0000256" key="3">
    <source>
        <dbReference type="ARBA" id="ARBA00022729"/>
    </source>
</evidence>
<dbReference type="CDD" id="cd13590">
    <property type="entry name" value="PBP2_PotD_PotF_like"/>
    <property type="match status" value="1"/>
</dbReference>
<keyword evidence="2" id="KW-0813">Transport</keyword>
<accession>A0A2K4ZBX1</accession>
<dbReference type="InterPro" id="IPR001188">
    <property type="entry name" value="Sperm_putr-bd"/>
</dbReference>
<comment type="subcellular location">
    <subcellularLocation>
        <location evidence="1">Periplasm</location>
    </subcellularLocation>
</comment>
<keyword evidence="5" id="KW-0812">Transmembrane</keyword>
<dbReference type="GO" id="GO:0015846">
    <property type="term" value="P:polyamine transport"/>
    <property type="evidence" value="ECO:0007669"/>
    <property type="project" value="InterPro"/>
</dbReference>
<dbReference type="PRINTS" id="PR00909">
    <property type="entry name" value="SPERMDNBNDNG"/>
</dbReference>
<evidence type="ECO:0000256" key="4">
    <source>
        <dbReference type="ARBA" id="ARBA00022764"/>
    </source>
</evidence>
<dbReference type="AlphaFoldDB" id="A0A2K4ZBX1"/>
<protein>
    <submittedName>
        <fullName evidence="6">Spermidine/putrescine-binding periplasmic protein</fullName>
    </submittedName>
</protein>